<keyword evidence="1" id="KW-0677">Repeat</keyword>
<reference evidence="2" key="1">
    <citation type="submission" date="2018-06" db="EMBL/GenBank/DDBJ databases">
        <authorList>
            <person name="Zhirakovskaya E."/>
        </authorList>
    </citation>
    <scope>NUCLEOTIDE SEQUENCE</scope>
</reference>
<name>A0A3B0TXA2_9ZZZZ</name>
<evidence type="ECO:0000313" key="2">
    <source>
        <dbReference type="EMBL" id="VAW16729.1"/>
    </source>
</evidence>
<dbReference type="SUPFAM" id="SSF82185">
    <property type="entry name" value="Histone H3 K4-specific methyltransferase SET7/9 N-terminal domain"/>
    <property type="match status" value="1"/>
</dbReference>
<dbReference type="EMBL" id="UOEN01000339">
    <property type="protein sequence ID" value="VAW16729.1"/>
    <property type="molecule type" value="Genomic_DNA"/>
</dbReference>
<gene>
    <name evidence="2" type="ORF">MNBD_BACTEROID05-1202</name>
</gene>
<evidence type="ECO:0000256" key="1">
    <source>
        <dbReference type="ARBA" id="ARBA00022737"/>
    </source>
</evidence>
<dbReference type="InterPro" id="IPR003409">
    <property type="entry name" value="MORN"/>
</dbReference>
<proteinExistence type="predicted"/>
<dbReference type="Pfam" id="PF02493">
    <property type="entry name" value="MORN"/>
    <property type="match status" value="3"/>
</dbReference>
<protein>
    <submittedName>
        <fullName evidence="2">Uncharacterized protein</fullName>
    </submittedName>
</protein>
<feature type="non-terminal residue" evidence="2">
    <location>
        <position position="1"/>
    </location>
</feature>
<organism evidence="2">
    <name type="scientific">hydrothermal vent metagenome</name>
    <dbReference type="NCBI Taxonomy" id="652676"/>
    <lineage>
        <taxon>unclassified sequences</taxon>
        <taxon>metagenomes</taxon>
        <taxon>ecological metagenomes</taxon>
    </lineage>
</organism>
<dbReference type="AlphaFoldDB" id="A0A3B0TXA2"/>
<accession>A0A3B0TXA2</accession>
<sequence>GLDLEVLCYQDWLYFTPITSNKTTSRKIVIPDFISYRFNEGTDYNGIFWEGNARYFGQVSNNLPEGKGTIYYLGNKKTKYTLSANFKNGLLTDDGYEESGDQMYAYSGNYKNGLFNGKGNLIDKTINPFLSKEHFKGMEHLGQFAKGKYIPADDEYYYFVRDPKNYKEKTAEQIYKDQQSFNDKLIKYSGPLKDDKPHGEGLCFIQEAPNLCKFYNGHLIGINGFSLLPGIN</sequence>